<accession>A0A5C3M3D9</accession>
<evidence type="ECO:0000313" key="5">
    <source>
        <dbReference type="Proteomes" id="UP000308652"/>
    </source>
</evidence>
<keyword evidence="5" id="KW-1185">Reference proteome</keyword>
<proteinExistence type="predicted"/>
<feature type="region of interest" description="Disordered" evidence="2">
    <location>
        <begin position="847"/>
        <end position="867"/>
    </location>
</feature>
<dbReference type="PANTHER" id="PTHR14905">
    <property type="entry name" value="NG37"/>
    <property type="match status" value="1"/>
</dbReference>
<dbReference type="Pfam" id="PF07217">
    <property type="entry name" value="Het-C"/>
    <property type="match status" value="1"/>
</dbReference>
<dbReference type="STRING" id="68775.A0A5C3M3D9"/>
<name>A0A5C3M3D9_9AGAR</name>
<feature type="coiled-coil region" evidence="1">
    <location>
        <begin position="628"/>
        <end position="836"/>
    </location>
</feature>
<feature type="signal peptide" evidence="3">
    <location>
        <begin position="1"/>
        <end position="23"/>
    </location>
</feature>
<dbReference type="Gene3D" id="1.20.120.20">
    <property type="entry name" value="Apolipoprotein"/>
    <property type="match status" value="1"/>
</dbReference>
<dbReference type="InterPro" id="IPR010816">
    <property type="entry name" value="Het-C"/>
</dbReference>
<sequence>MYSSTKWLLCFVTFLLLAQEGLCFGAGKVGEEIKGHAFLHGDIEKILLTLTGVAAFTKREVDAIYFGNWLRDYSQAMDTKGLGLLGDGNESMATDAIMLVIQVLGFMTFGFATRQFKITAKKLGVYSHAEHMDNPKGYPSDAKKCHKDLRGEVFKDEYAVDPETGMKNYIAHEGQGYDTSAAYIRKTLKECIAKGRRSQRKDTEENHEALRLLGSALHTLEDFLAHTNWCELVIRKLTKADVFCFAGAKTYIPTKDGEKVPPLVTGTFGGADFLLSVFGSVDDHLCSHSSGDIQQKIRETKGLHPMHGLNKLLHRLAKTHPTLKGHMDKLEEAKRLGEMHRSHLQDQLKTPTPLTDVTNAGIKEEDAAAEERRLVARKEFLDLEKGLKTGTAVAPITTELPPSPMLQAVWDILEVRDEIMRTILDALEEIGLKTRLEEFQNMVNATVWTIIANMIEPAVDSLAGAATHGHEDVLHSQDQTEVFRDPTCSDPTHSWLAKDHFKNALHMAAAKTAEVVVKDCVTKVTEAWKNDADADPIIDQILEAFHHPYFPKRGSIVQANMMTEMEEYLKALGDTKKASLLGCLTLEAVHEGLNVREVPKNPATTSSQIGELVGEIFNFGVHVADDALDTVMDALDTAEEVADDIKKKAGELADKAREIANDIEQTADELERKAEEAAADVVEAVEEITRDAEKLAEEAATAAEKAVTEVQRELDDAAEAAERFAEETQRDAEKLAEEAARAAEELAAAAQREIDEAAEAAKRFAEEAQREAEKLAEEAVRAAEELAAAAQRELEEAAEAAKRFAEEAQRAAEEKAAEIQRALDDAAREAQRLAEETAADIQRGLDRMAEEASRAAEGLKDALTSWW</sequence>
<dbReference type="InterPro" id="IPR052577">
    <property type="entry name" value="VWA7"/>
</dbReference>
<dbReference type="PANTHER" id="PTHR14905:SF7">
    <property type="entry name" value="VON WILLEBRAND FACTOR A DOMAIN-CONTAINING PROTEIN 7"/>
    <property type="match status" value="1"/>
</dbReference>
<evidence type="ECO:0000256" key="2">
    <source>
        <dbReference type="SAM" id="MobiDB-lite"/>
    </source>
</evidence>
<keyword evidence="1" id="KW-0175">Coiled coil</keyword>
<protein>
    <submittedName>
        <fullName evidence="4">Heterokaryon incompatibility protein Het-C-domain-containing protein</fullName>
    </submittedName>
</protein>
<dbReference type="AlphaFoldDB" id="A0A5C3M3D9"/>
<evidence type="ECO:0000256" key="3">
    <source>
        <dbReference type="SAM" id="SignalP"/>
    </source>
</evidence>
<feature type="compositionally biased region" description="Basic and acidic residues" evidence="2">
    <location>
        <begin position="847"/>
        <end position="860"/>
    </location>
</feature>
<evidence type="ECO:0000256" key="1">
    <source>
        <dbReference type="SAM" id="Coils"/>
    </source>
</evidence>
<keyword evidence="3" id="KW-0732">Signal</keyword>
<reference evidence="4 5" key="1">
    <citation type="journal article" date="2019" name="Nat. Ecol. Evol.">
        <title>Megaphylogeny resolves global patterns of mushroom evolution.</title>
        <authorList>
            <person name="Varga T."/>
            <person name="Krizsan K."/>
            <person name="Foldi C."/>
            <person name="Dima B."/>
            <person name="Sanchez-Garcia M."/>
            <person name="Sanchez-Ramirez S."/>
            <person name="Szollosi G.J."/>
            <person name="Szarkandi J.G."/>
            <person name="Papp V."/>
            <person name="Albert L."/>
            <person name="Andreopoulos W."/>
            <person name="Angelini C."/>
            <person name="Antonin V."/>
            <person name="Barry K.W."/>
            <person name="Bougher N.L."/>
            <person name="Buchanan P."/>
            <person name="Buyck B."/>
            <person name="Bense V."/>
            <person name="Catcheside P."/>
            <person name="Chovatia M."/>
            <person name="Cooper J."/>
            <person name="Damon W."/>
            <person name="Desjardin D."/>
            <person name="Finy P."/>
            <person name="Geml J."/>
            <person name="Haridas S."/>
            <person name="Hughes K."/>
            <person name="Justo A."/>
            <person name="Karasinski D."/>
            <person name="Kautmanova I."/>
            <person name="Kiss B."/>
            <person name="Kocsube S."/>
            <person name="Kotiranta H."/>
            <person name="LaButti K.M."/>
            <person name="Lechner B.E."/>
            <person name="Liimatainen K."/>
            <person name="Lipzen A."/>
            <person name="Lukacs Z."/>
            <person name="Mihaltcheva S."/>
            <person name="Morgado L.N."/>
            <person name="Niskanen T."/>
            <person name="Noordeloos M.E."/>
            <person name="Ohm R.A."/>
            <person name="Ortiz-Santana B."/>
            <person name="Ovrebo C."/>
            <person name="Racz N."/>
            <person name="Riley R."/>
            <person name="Savchenko A."/>
            <person name="Shiryaev A."/>
            <person name="Soop K."/>
            <person name="Spirin V."/>
            <person name="Szebenyi C."/>
            <person name="Tomsovsky M."/>
            <person name="Tulloss R.E."/>
            <person name="Uehling J."/>
            <person name="Grigoriev I.V."/>
            <person name="Vagvolgyi C."/>
            <person name="Papp T."/>
            <person name="Martin F.M."/>
            <person name="Miettinen O."/>
            <person name="Hibbett D.S."/>
            <person name="Nagy L.G."/>
        </authorList>
    </citation>
    <scope>NUCLEOTIDE SEQUENCE [LARGE SCALE GENOMIC DNA]</scope>
    <source>
        <strain evidence="4 5">CBS 166.37</strain>
    </source>
</reference>
<gene>
    <name evidence="4" type="ORF">BDQ12DRAFT_734479</name>
</gene>
<dbReference type="OrthoDB" id="3045224at2759"/>
<dbReference type="EMBL" id="ML213598">
    <property type="protein sequence ID" value="TFK39740.1"/>
    <property type="molecule type" value="Genomic_DNA"/>
</dbReference>
<feature type="chain" id="PRO_5023076494" evidence="3">
    <location>
        <begin position="24"/>
        <end position="867"/>
    </location>
</feature>
<organism evidence="4 5">
    <name type="scientific">Crucibulum laeve</name>
    <dbReference type="NCBI Taxonomy" id="68775"/>
    <lineage>
        <taxon>Eukaryota</taxon>
        <taxon>Fungi</taxon>
        <taxon>Dikarya</taxon>
        <taxon>Basidiomycota</taxon>
        <taxon>Agaricomycotina</taxon>
        <taxon>Agaricomycetes</taxon>
        <taxon>Agaricomycetidae</taxon>
        <taxon>Agaricales</taxon>
        <taxon>Agaricineae</taxon>
        <taxon>Nidulariaceae</taxon>
        <taxon>Crucibulum</taxon>
    </lineage>
</organism>
<evidence type="ECO:0000313" key="4">
    <source>
        <dbReference type="EMBL" id="TFK39740.1"/>
    </source>
</evidence>
<dbReference type="Proteomes" id="UP000308652">
    <property type="component" value="Unassembled WGS sequence"/>
</dbReference>